<dbReference type="Proteomes" id="UP000092993">
    <property type="component" value="Unassembled WGS sequence"/>
</dbReference>
<feature type="compositionally biased region" description="Polar residues" evidence="1">
    <location>
        <begin position="20"/>
        <end position="31"/>
    </location>
</feature>
<gene>
    <name evidence="2" type="ORF">A0H81_01951</name>
</gene>
<reference evidence="2 3" key="1">
    <citation type="submission" date="2016-03" db="EMBL/GenBank/DDBJ databases">
        <title>Whole genome sequencing of Grifola frondosa 9006-11.</title>
        <authorList>
            <person name="Min B."/>
            <person name="Park H."/>
            <person name="Kim J.-G."/>
            <person name="Cho H."/>
            <person name="Oh Y.-L."/>
            <person name="Kong W.-S."/>
            <person name="Choi I.-G."/>
        </authorList>
    </citation>
    <scope>NUCLEOTIDE SEQUENCE [LARGE SCALE GENOMIC DNA]</scope>
    <source>
        <strain evidence="2 3">9006-11</strain>
    </source>
</reference>
<evidence type="ECO:0000313" key="2">
    <source>
        <dbReference type="EMBL" id="OBZ77441.1"/>
    </source>
</evidence>
<proteinExistence type="predicted"/>
<protein>
    <submittedName>
        <fullName evidence="2">Uncharacterized protein</fullName>
    </submittedName>
</protein>
<evidence type="ECO:0000256" key="1">
    <source>
        <dbReference type="SAM" id="MobiDB-lite"/>
    </source>
</evidence>
<sequence>MISASKPSQVPSSQSAHSSFEQVTASHASLRSRQRFAESTARYDELDLSGRLVLGSNGYANLAHERAPTLAIAIPRKGVNNNDAAEVAMAIAEEVARLSHAAQPVALDSPLKLSGMNAGTMVKLRSWLKSSYDYEESLDRLMDDGVTPEVLASDILASPKKRQPHKVVSQVMEQERQSPPQTVGSGSPPRSKRVRLMPRTSISVDVDSEPEEIPMVSTSTTRHQVASEIGMTSYESWAGKKAGLMVGLLAFGLMGSPASPSFRSVQSPHHPSALSFKPVSPLADVRAPMPSRTPIFASWLDSLRFPALESVQSPWIADSDKQYASLDGLCLSFPQTPRSF</sequence>
<organism evidence="2 3">
    <name type="scientific">Grifola frondosa</name>
    <name type="common">Maitake</name>
    <name type="synonym">Polyporus frondosus</name>
    <dbReference type="NCBI Taxonomy" id="5627"/>
    <lineage>
        <taxon>Eukaryota</taxon>
        <taxon>Fungi</taxon>
        <taxon>Dikarya</taxon>
        <taxon>Basidiomycota</taxon>
        <taxon>Agaricomycotina</taxon>
        <taxon>Agaricomycetes</taxon>
        <taxon>Polyporales</taxon>
        <taxon>Grifolaceae</taxon>
        <taxon>Grifola</taxon>
    </lineage>
</organism>
<keyword evidence="3" id="KW-1185">Reference proteome</keyword>
<comment type="caution">
    <text evidence="2">The sequence shown here is derived from an EMBL/GenBank/DDBJ whole genome shotgun (WGS) entry which is preliminary data.</text>
</comment>
<dbReference type="STRING" id="5627.A0A1C7MKP6"/>
<feature type="compositionally biased region" description="Low complexity" evidence="1">
    <location>
        <begin position="7"/>
        <end position="19"/>
    </location>
</feature>
<dbReference type="EMBL" id="LUGG01000002">
    <property type="protein sequence ID" value="OBZ77441.1"/>
    <property type="molecule type" value="Genomic_DNA"/>
</dbReference>
<name>A0A1C7MKP6_GRIFR</name>
<feature type="region of interest" description="Disordered" evidence="1">
    <location>
        <begin position="158"/>
        <end position="194"/>
    </location>
</feature>
<dbReference type="AlphaFoldDB" id="A0A1C7MKP6"/>
<dbReference type="OMA" id="GMAPYES"/>
<dbReference type="OrthoDB" id="2802742at2759"/>
<feature type="region of interest" description="Disordered" evidence="1">
    <location>
        <begin position="1"/>
        <end position="31"/>
    </location>
</feature>
<evidence type="ECO:0000313" key="3">
    <source>
        <dbReference type="Proteomes" id="UP000092993"/>
    </source>
</evidence>
<accession>A0A1C7MKP6</accession>